<dbReference type="AlphaFoldDB" id="A0A6L2NK69"/>
<gene>
    <name evidence="1" type="ORF">Tci_057480</name>
</gene>
<name>A0A6L2NK69_TANCI</name>
<comment type="caution">
    <text evidence="1">The sequence shown here is derived from an EMBL/GenBank/DDBJ whole genome shotgun (WGS) entry which is preliminary data.</text>
</comment>
<proteinExistence type="predicted"/>
<sequence>MKDCHLLLTDQVNLASLEGHRVVPDASKPLPIGGSKERRSAMSITKLKSAYYPDFGLVNSYRHCELKVNRNTTLVQPMVSHTGGLNKRDSTSLNIVPPQIMGADYNEYKISETDFKNLYPIDFEDLYLLRLQGQLNHLSGADKVNLFNIVNLWISNIVIRKRMEDLQLEIESYQMKLNLTQPDWDASDFLFKEDYTIVSKLSAVIYRDINDQKKMMRETEVQKFCDGTLTRIIEKLDHMVKDFKLFKYNQGMETRI</sequence>
<protein>
    <submittedName>
        <fullName evidence="1">Uncharacterized protein</fullName>
    </submittedName>
</protein>
<evidence type="ECO:0000313" key="1">
    <source>
        <dbReference type="EMBL" id="GEU85502.1"/>
    </source>
</evidence>
<dbReference type="EMBL" id="BKCJ010009122">
    <property type="protein sequence ID" value="GEU85502.1"/>
    <property type="molecule type" value="Genomic_DNA"/>
</dbReference>
<accession>A0A6L2NK69</accession>
<reference evidence="1" key="1">
    <citation type="journal article" date="2019" name="Sci. Rep.">
        <title>Draft genome of Tanacetum cinerariifolium, the natural source of mosquito coil.</title>
        <authorList>
            <person name="Yamashiro T."/>
            <person name="Shiraishi A."/>
            <person name="Satake H."/>
            <person name="Nakayama K."/>
        </authorList>
    </citation>
    <scope>NUCLEOTIDE SEQUENCE</scope>
</reference>
<organism evidence="1">
    <name type="scientific">Tanacetum cinerariifolium</name>
    <name type="common">Dalmatian daisy</name>
    <name type="synonym">Chrysanthemum cinerariifolium</name>
    <dbReference type="NCBI Taxonomy" id="118510"/>
    <lineage>
        <taxon>Eukaryota</taxon>
        <taxon>Viridiplantae</taxon>
        <taxon>Streptophyta</taxon>
        <taxon>Embryophyta</taxon>
        <taxon>Tracheophyta</taxon>
        <taxon>Spermatophyta</taxon>
        <taxon>Magnoliopsida</taxon>
        <taxon>eudicotyledons</taxon>
        <taxon>Gunneridae</taxon>
        <taxon>Pentapetalae</taxon>
        <taxon>asterids</taxon>
        <taxon>campanulids</taxon>
        <taxon>Asterales</taxon>
        <taxon>Asteraceae</taxon>
        <taxon>Asteroideae</taxon>
        <taxon>Anthemideae</taxon>
        <taxon>Anthemidinae</taxon>
        <taxon>Tanacetum</taxon>
    </lineage>
</organism>